<protein>
    <submittedName>
        <fullName evidence="1">Uncharacterized protein</fullName>
    </submittedName>
</protein>
<dbReference type="Proteomes" id="UP000320773">
    <property type="component" value="Unassembled WGS sequence"/>
</dbReference>
<gene>
    <name evidence="1" type="ORF">BC670_2270</name>
</gene>
<organism evidence="1 2">
    <name type="scientific">Flavobacterium branchiophilum</name>
    <dbReference type="NCBI Taxonomy" id="55197"/>
    <lineage>
        <taxon>Bacteria</taxon>
        <taxon>Pseudomonadati</taxon>
        <taxon>Bacteroidota</taxon>
        <taxon>Flavobacteriia</taxon>
        <taxon>Flavobacteriales</taxon>
        <taxon>Flavobacteriaceae</taxon>
        <taxon>Flavobacterium</taxon>
    </lineage>
</organism>
<dbReference type="AlphaFoldDB" id="A0A543G5G8"/>
<comment type="caution">
    <text evidence="1">The sequence shown here is derived from an EMBL/GenBank/DDBJ whole genome shotgun (WGS) entry which is preliminary data.</text>
</comment>
<evidence type="ECO:0000313" key="2">
    <source>
        <dbReference type="Proteomes" id="UP000320773"/>
    </source>
</evidence>
<dbReference type="EMBL" id="VFPJ01000001">
    <property type="protein sequence ID" value="TQM41319.1"/>
    <property type="molecule type" value="Genomic_DNA"/>
</dbReference>
<evidence type="ECO:0000313" key="1">
    <source>
        <dbReference type="EMBL" id="TQM41319.1"/>
    </source>
</evidence>
<accession>A0A543G5G8</accession>
<reference evidence="1 2" key="1">
    <citation type="submission" date="2019-06" db="EMBL/GenBank/DDBJ databases">
        <title>Genomic Encyclopedia of Archaeal and Bacterial Type Strains, Phase II (KMG-II): from individual species to whole genera.</title>
        <authorList>
            <person name="Goeker M."/>
        </authorList>
    </citation>
    <scope>NUCLEOTIDE SEQUENCE [LARGE SCALE GENOMIC DNA]</scope>
    <source>
        <strain evidence="1 2">DSM 24789</strain>
    </source>
</reference>
<sequence length="39" mass="4710">MILLYNMDLFFAFVNYKADINKKNTHFNAILYKKIILNL</sequence>
<proteinExistence type="predicted"/>
<name>A0A543G5G8_9FLAO</name>